<reference evidence="4" key="1">
    <citation type="submission" date="2012-12" db="EMBL/GenBank/DDBJ databases">
        <authorList>
            <person name="Hellsten U."/>
            <person name="Grimwood J."/>
            <person name="Chapman J.A."/>
            <person name="Shapiro H."/>
            <person name="Aerts A."/>
            <person name="Otillar R.P."/>
            <person name="Terry A.Y."/>
            <person name="Boore J.L."/>
            <person name="Simakov O."/>
            <person name="Marletaz F."/>
            <person name="Cho S.-J."/>
            <person name="Edsinger-Gonzales E."/>
            <person name="Havlak P."/>
            <person name="Kuo D.-H."/>
            <person name="Larsson T."/>
            <person name="Lv J."/>
            <person name="Arendt D."/>
            <person name="Savage R."/>
            <person name="Osoegawa K."/>
            <person name="de Jong P."/>
            <person name="Lindberg D.R."/>
            <person name="Seaver E.C."/>
            <person name="Weisblat D.A."/>
            <person name="Putnam N.H."/>
            <person name="Grigoriev I.V."/>
            <person name="Rokhsar D.S."/>
        </authorList>
    </citation>
    <scope>NUCLEOTIDE SEQUENCE</scope>
    <source>
        <strain evidence="4">I ESC-2004</strain>
    </source>
</reference>
<dbReference type="EnsemblMetazoa" id="CapteT119417">
    <property type="protein sequence ID" value="CapteP119417"/>
    <property type="gene ID" value="CapteG119417"/>
</dbReference>
<organism evidence="2">
    <name type="scientific">Capitella teleta</name>
    <name type="common">Polychaete worm</name>
    <dbReference type="NCBI Taxonomy" id="283909"/>
    <lineage>
        <taxon>Eukaryota</taxon>
        <taxon>Metazoa</taxon>
        <taxon>Spiralia</taxon>
        <taxon>Lophotrochozoa</taxon>
        <taxon>Annelida</taxon>
        <taxon>Polychaeta</taxon>
        <taxon>Sedentaria</taxon>
        <taxon>Scolecida</taxon>
        <taxon>Capitellidae</taxon>
        <taxon>Capitella</taxon>
    </lineage>
</organism>
<dbReference type="Proteomes" id="UP000014760">
    <property type="component" value="Unassembled WGS sequence"/>
</dbReference>
<gene>
    <name evidence="2" type="ORF">CAPTEDRAFT_119417</name>
</gene>
<name>R7VJQ1_CAPTE</name>
<dbReference type="EMBL" id="KB293010">
    <property type="protein sequence ID" value="ELU16661.1"/>
    <property type="molecule type" value="Genomic_DNA"/>
</dbReference>
<accession>R7VJQ1</accession>
<feature type="transmembrane region" description="Helical" evidence="1">
    <location>
        <begin position="6"/>
        <end position="22"/>
    </location>
</feature>
<keyword evidence="1" id="KW-0812">Transmembrane</keyword>
<feature type="transmembrane region" description="Helical" evidence="1">
    <location>
        <begin position="29"/>
        <end position="49"/>
    </location>
</feature>
<dbReference type="EMBL" id="AMQN01036571">
    <property type="status" value="NOT_ANNOTATED_CDS"/>
    <property type="molecule type" value="Genomic_DNA"/>
</dbReference>
<reference evidence="3" key="3">
    <citation type="submission" date="2015-06" db="UniProtKB">
        <authorList>
            <consortium name="EnsemblMetazoa"/>
        </authorList>
    </citation>
    <scope>IDENTIFICATION</scope>
</reference>
<protein>
    <submittedName>
        <fullName evidence="2 3">Uncharacterized protein</fullName>
    </submittedName>
</protein>
<evidence type="ECO:0000256" key="1">
    <source>
        <dbReference type="SAM" id="Phobius"/>
    </source>
</evidence>
<evidence type="ECO:0000313" key="4">
    <source>
        <dbReference type="Proteomes" id="UP000014760"/>
    </source>
</evidence>
<dbReference type="HOGENOM" id="CLU_3130133_0_0_1"/>
<feature type="non-terminal residue" evidence="2">
    <location>
        <position position="1"/>
    </location>
</feature>
<sequence>FSLFYLLGTFHLLFYWGAFYFGGLYKFSLFYLLGTFHLLVYWGAFYFVVL</sequence>
<keyword evidence="1" id="KW-0472">Membrane</keyword>
<evidence type="ECO:0000313" key="2">
    <source>
        <dbReference type="EMBL" id="ELU16661.1"/>
    </source>
</evidence>
<reference evidence="2 4" key="2">
    <citation type="journal article" date="2013" name="Nature">
        <title>Insights into bilaterian evolution from three spiralian genomes.</title>
        <authorList>
            <person name="Simakov O."/>
            <person name="Marletaz F."/>
            <person name="Cho S.J."/>
            <person name="Edsinger-Gonzales E."/>
            <person name="Havlak P."/>
            <person name="Hellsten U."/>
            <person name="Kuo D.H."/>
            <person name="Larsson T."/>
            <person name="Lv J."/>
            <person name="Arendt D."/>
            <person name="Savage R."/>
            <person name="Osoegawa K."/>
            <person name="de Jong P."/>
            <person name="Grimwood J."/>
            <person name="Chapman J.A."/>
            <person name="Shapiro H."/>
            <person name="Aerts A."/>
            <person name="Otillar R.P."/>
            <person name="Terry A.Y."/>
            <person name="Boore J.L."/>
            <person name="Grigoriev I.V."/>
            <person name="Lindberg D.R."/>
            <person name="Seaver E.C."/>
            <person name="Weisblat D.A."/>
            <person name="Putnam N.H."/>
            <person name="Rokhsar D.S."/>
        </authorList>
    </citation>
    <scope>NUCLEOTIDE SEQUENCE</scope>
    <source>
        <strain evidence="2 4">I ESC-2004</strain>
    </source>
</reference>
<evidence type="ECO:0000313" key="3">
    <source>
        <dbReference type="EnsemblMetazoa" id="CapteP119417"/>
    </source>
</evidence>
<keyword evidence="4" id="KW-1185">Reference proteome</keyword>
<proteinExistence type="predicted"/>
<keyword evidence="1" id="KW-1133">Transmembrane helix</keyword>
<dbReference type="AlphaFoldDB" id="R7VJQ1"/>